<accession>A0A518BYV3</accession>
<dbReference type="PANTHER" id="PTHR37690">
    <property type="entry name" value="CHORISMATE DEHYDRATASE"/>
    <property type="match status" value="1"/>
</dbReference>
<dbReference type="CDD" id="cd13634">
    <property type="entry name" value="PBP2_Sco4506"/>
    <property type="match status" value="1"/>
</dbReference>
<dbReference type="Proteomes" id="UP000320386">
    <property type="component" value="Chromosome"/>
</dbReference>
<evidence type="ECO:0000256" key="4">
    <source>
        <dbReference type="HAMAP-Rule" id="MF_00995"/>
    </source>
</evidence>
<dbReference type="Gene3D" id="3.40.190.10">
    <property type="entry name" value="Periplasmic binding protein-like II"/>
    <property type="match status" value="2"/>
</dbReference>
<dbReference type="EMBL" id="CP036280">
    <property type="protein sequence ID" value="QDU72146.1"/>
    <property type="molecule type" value="Genomic_DNA"/>
</dbReference>
<dbReference type="InterPro" id="IPR030868">
    <property type="entry name" value="MqnA"/>
</dbReference>
<dbReference type="RefSeq" id="WP_145446324.1">
    <property type="nucleotide sequence ID" value="NZ_CP036280.1"/>
</dbReference>
<dbReference type="Pfam" id="PF02621">
    <property type="entry name" value="VitK2_biosynth"/>
    <property type="match status" value="1"/>
</dbReference>
<protein>
    <recommendedName>
        <fullName evidence="4">Chorismate dehydratase</fullName>
        <ecNumber evidence="4">4.2.1.151</ecNumber>
    </recommendedName>
    <alternativeName>
        <fullName evidence="4">Menaquinone biosynthetic enzyme MqnA</fullName>
    </alternativeName>
</protein>
<reference evidence="5 6" key="1">
    <citation type="submission" date="2019-02" db="EMBL/GenBank/DDBJ databases">
        <title>Deep-cultivation of Planctomycetes and their phenomic and genomic characterization uncovers novel biology.</title>
        <authorList>
            <person name="Wiegand S."/>
            <person name="Jogler M."/>
            <person name="Boedeker C."/>
            <person name="Pinto D."/>
            <person name="Vollmers J."/>
            <person name="Rivas-Marin E."/>
            <person name="Kohn T."/>
            <person name="Peeters S.H."/>
            <person name="Heuer A."/>
            <person name="Rast P."/>
            <person name="Oberbeckmann S."/>
            <person name="Bunk B."/>
            <person name="Jeske O."/>
            <person name="Meyerdierks A."/>
            <person name="Storesund J.E."/>
            <person name="Kallscheuer N."/>
            <person name="Luecker S."/>
            <person name="Lage O.M."/>
            <person name="Pohl T."/>
            <person name="Merkel B.J."/>
            <person name="Hornburger P."/>
            <person name="Mueller R.-W."/>
            <person name="Bruemmer F."/>
            <person name="Labrenz M."/>
            <person name="Spormann A.M."/>
            <person name="Op den Camp H."/>
            <person name="Overmann J."/>
            <person name="Amann R."/>
            <person name="Jetten M.S.M."/>
            <person name="Mascher T."/>
            <person name="Medema M.H."/>
            <person name="Devos D.P."/>
            <person name="Kaster A.-K."/>
            <person name="Ovreas L."/>
            <person name="Rohde M."/>
            <person name="Galperin M.Y."/>
            <person name="Jogler C."/>
        </authorList>
    </citation>
    <scope>NUCLEOTIDE SEQUENCE [LARGE SCALE GENOMIC DNA]</scope>
    <source>
        <strain evidence="5 6">Pan265</strain>
    </source>
</reference>
<comment type="pathway">
    <text evidence="1 4">Quinol/quinone metabolism; menaquinone biosynthesis.</text>
</comment>
<proteinExistence type="inferred from homology"/>
<evidence type="ECO:0000313" key="5">
    <source>
        <dbReference type="EMBL" id="QDU72146.1"/>
    </source>
</evidence>
<evidence type="ECO:0000256" key="3">
    <source>
        <dbReference type="ARBA" id="ARBA00023239"/>
    </source>
</evidence>
<organism evidence="5 6">
    <name type="scientific">Mucisphaera calidilacus</name>
    <dbReference type="NCBI Taxonomy" id="2527982"/>
    <lineage>
        <taxon>Bacteria</taxon>
        <taxon>Pseudomonadati</taxon>
        <taxon>Planctomycetota</taxon>
        <taxon>Phycisphaerae</taxon>
        <taxon>Phycisphaerales</taxon>
        <taxon>Phycisphaeraceae</taxon>
        <taxon>Mucisphaera</taxon>
    </lineage>
</organism>
<dbReference type="SUPFAM" id="SSF53850">
    <property type="entry name" value="Periplasmic binding protein-like II"/>
    <property type="match status" value="1"/>
</dbReference>
<keyword evidence="2 4" id="KW-0474">Menaquinone biosynthesis</keyword>
<dbReference type="UniPathway" id="UPA00079"/>
<dbReference type="HAMAP" id="MF_00995">
    <property type="entry name" value="MqnA"/>
    <property type="match status" value="1"/>
</dbReference>
<dbReference type="InterPro" id="IPR003773">
    <property type="entry name" value="Menaquinone_biosynth"/>
</dbReference>
<dbReference type="PANTHER" id="PTHR37690:SF1">
    <property type="entry name" value="CHORISMATE DEHYDRATASE"/>
    <property type="match status" value="1"/>
</dbReference>
<dbReference type="GO" id="GO:0016836">
    <property type="term" value="F:hydro-lyase activity"/>
    <property type="evidence" value="ECO:0007669"/>
    <property type="project" value="UniProtKB-UniRule"/>
</dbReference>
<name>A0A518BYV3_9BACT</name>
<gene>
    <name evidence="4 5" type="primary">mqnA</name>
    <name evidence="5" type="ORF">Pan265_20090</name>
</gene>
<evidence type="ECO:0000256" key="2">
    <source>
        <dbReference type="ARBA" id="ARBA00022428"/>
    </source>
</evidence>
<comment type="catalytic activity">
    <reaction evidence="4">
        <text>chorismate = 3-[(1-carboxyvinyl)-oxy]benzoate + H2O</text>
        <dbReference type="Rhea" id="RHEA:40051"/>
        <dbReference type="ChEBI" id="CHEBI:15377"/>
        <dbReference type="ChEBI" id="CHEBI:29748"/>
        <dbReference type="ChEBI" id="CHEBI:76981"/>
        <dbReference type="EC" id="4.2.1.151"/>
    </reaction>
</comment>
<dbReference type="AlphaFoldDB" id="A0A518BYV3"/>
<comment type="similarity">
    <text evidence="4">Belongs to the MqnA/MqnD family. MqnA subfamily.</text>
</comment>
<keyword evidence="3 4" id="KW-0456">Lyase</keyword>
<dbReference type="KEGG" id="mcad:Pan265_20090"/>
<dbReference type="GO" id="GO:0009234">
    <property type="term" value="P:menaquinone biosynthetic process"/>
    <property type="evidence" value="ECO:0007669"/>
    <property type="project" value="UniProtKB-UniRule"/>
</dbReference>
<sequence length="265" mass="28574">MSADAVFHVGCVSYLNATPLIAGLESASGGRVRVHFDVPSGLLSGLEGGYFDLALCPVVDQFRSSAGLRLVPVGGIACRGRTHTVKLFTRRPIAQCARIAADTDSHTSVNLLRVLWPDRSPEPLELVAHDFHADPEPPAGVDGALLIGDKVVTSPPSSEAFAYTLDLGEAWLERTGLPFVFATWMARPERELGDLPDLLTAQLDRNLGDLERLAGAAAEAKGWPADLALAYLSEILHYRLAADDLRAIERFREAVANLESVRQQA</sequence>
<comment type="function">
    <text evidence="4">Catalyzes the dehydration of chorismate into 3-[(1-carboxyvinyl)oxy]benzoate, a step in the biosynthesis of menaquinone (MK, vitamin K2).</text>
</comment>
<dbReference type="OrthoDB" id="9810112at2"/>
<evidence type="ECO:0000256" key="1">
    <source>
        <dbReference type="ARBA" id="ARBA00004863"/>
    </source>
</evidence>
<evidence type="ECO:0000313" key="6">
    <source>
        <dbReference type="Proteomes" id="UP000320386"/>
    </source>
</evidence>
<dbReference type="EC" id="4.2.1.151" evidence="4"/>
<keyword evidence="6" id="KW-1185">Reference proteome</keyword>